<accession>A0A6N3HVJ8</accession>
<dbReference type="Pfam" id="PF14900">
    <property type="entry name" value="DUF4493"/>
    <property type="match status" value="1"/>
</dbReference>
<name>A0A6N3HVJ8_PARDI</name>
<organism evidence="1">
    <name type="scientific">Parabacteroides distasonis</name>
    <dbReference type="NCBI Taxonomy" id="823"/>
    <lineage>
        <taxon>Bacteria</taxon>
        <taxon>Pseudomonadati</taxon>
        <taxon>Bacteroidota</taxon>
        <taxon>Bacteroidia</taxon>
        <taxon>Bacteroidales</taxon>
        <taxon>Tannerellaceae</taxon>
        <taxon>Parabacteroides</taxon>
    </lineage>
</organism>
<gene>
    <name evidence="1" type="ORF">PDLFYP31_04335</name>
</gene>
<proteinExistence type="predicted"/>
<dbReference type="PROSITE" id="PS51257">
    <property type="entry name" value="PROKAR_LIPOPROTEIN"/>
    <property type="match status" value="1"/>
</dbReference>
<sequence length="591" mass="64355">MKAMRHIHLYIYLPFFALLATLSACVGEELSAPKGEGTGYLRLTLGDISAAVSAEVETKAGTLTLPDTYIPAKTDFMIDIKQGGTSYEGYPKPFSEIEGQNLELPTSIYTLEVYAGTNELIQESPYFYGSKEVRIVPGESLVESIETSLANTMLVAAVSENLRKHYKTWQLTVEVGEASDVLATHEVSEGTLFVRSGQTVKALFEGTNLLDKSATPKGWDLIDQAEACKQYIVQCDPDLSIFSNIQMQALATPTYEEGLLTGSRITLGCVAEGVPIELVDTWTISALYNDTPIRTYSGNNLTGAMTVVEGWPYVPKGCKLSTSIRLRTGEEFTLPPVDVAVTEPDFSVSVSGRTSYSVYAEENNPTAANAMDGSSIVDIVATASIAEGILNNPNYSSLLKSSYKTDTGQESGEFAYGAKASFTSLAWKKHSLTAAVIFDGTEKISTPSDCHVTGLPYKAEPPKQEEWTGEGKLSWESGYVQLGKNATSNPQSILFNKFYVPKELNVEIDTKYHVQGATSGTTFSLFIGTNELFRTTVAGATIFNPNSETVEEKRFSVLSSSNNYIKCNNSYGVGQTHSIVYKINVYYSIEQ</sequence>
<reference evidence="1" key="1">
    <citation type="submission" date="2019-11" db="EMBL/GenBank/DDBJ databases">
        <authorList>
            <person name="Feng L."/>
        </authorList>
    </citation>
    <scope>NUCLEOTIDE SEQUENCE</scope>
    <source>
        <strain evidence="1">PdistasonisLFYP31</strain>
    </source>
</reference>
<dbReference type="InterPro" id="IPR027840">
    <property type="entry name" value="DUF4493"/>
</dbReference>
<evidence type="ECO:0008006" key="2">
    <source>
        <dbReference type="Google" id="ProtNLM"/>
    </source>
</evidence>
<evidence type="ECO:0000313" key="1">
    <source>
        <dbReference type="EMBL" id="VYU79729.1"/>
    </source>
</evidence>
<dbReference type="EMBL" id="CACRUW010000043">
    <property type="protein sequence ID" value="VYU79729.1"/>
    <property type="molecule type" value="Genomic_DNA"/>
</dbReference>
<dbReference type="AlphaFoldDB" id="A0A6N3HVJ8"/>
<protein>
    <recommendedName>
        <fullName evidence="2">DUF4493 domain-containing protein</fullName>
    </recommendedName>
</protein>
<dbReference type="RefSeq" id="WP_009018713.1">
    <property type="nucleotide sequence ID" value="NZ_CACRUW010000043.1"/>
</dbReference>